<dbReference type="InterPro" id="IPR037066">
    <property type="entry name" value="Plug_dom_sf"/>
</dbReference>
<feature type="signal peptide" evidence="1">
    <location>
        <begin position="1"/>
        <end position="22"/>
    </location>
</feature>
<keyword evidence="1" id="KW-0732">Signal</keyword>
<dbReference type="RefSeq" id="WP_029428725.1">
    <property type="nucleotide sequence ID" value="NZ_CP012801.1"/>
</dbReference>
<dbReference type="EMBL" id="CP012801">
    <property type="protein sequence ID" value="ALJ61515.1"/>
    <property type="molecule type" value="Genomic_DNA"/>
</dbReference>
<organism evidence="2 3">
    <name type="scientific">Bacteroides cellulosilyticus</name>
    <dbReference type="NCBI Taxonomy" id="246787"/>
    <lineage>
        <taxon>Bacteria</taxon>
        <taxon>Pseudomonadati</taxon>
        <taxon>Bacteroidota</taxon>
        <taxon>Bacteroidia</taxon>
        <taxon>Bacteroidales</taxon>
        <taxon>Bacteroidaceae</taxon>
        <taxon>Bacteroides</taxon>
    </lineage>
</organism>
<dbReference type="NCBIfam" id="TIGR04056">
    <property type="entry name" value="OMP_RagA_SusC"/>
    <property type="match status" value="1"/>
</dbReference>
<reference evidence="2 3" key="1">
    <citation type="journal article" date="2015" name="Science">
        <title>Genetic determinants of in vivo fitness and diet responsiveness in multiple human gut Bacteroides.</title>
        <authorList>
            <person name="Wu M."/>
            <person name="McNulty N.P."/>
            <person name="Rodionov D.A."/>
            <person name="Khoroshkin M.S."/>
            <person name="Griffin N.W."/>
            <person name="Cheng J."/>
            <person name="Latreille P."/>
            <person name="Kerstetter R.A."/>
            <person name="Terrapon N."/>
            <person name="Henrissat B."/>
            <person name="Osterman A.L."/>
            <person name="Gordon J.I."/>
        </authorList>
    </citation>
    <scope>NUCLEOTIDE SEQUENCE [LARGE SCALE GENOMIC DNA]</scope>
    <source>
        <strain evidence="2 3">WH2</strain>
    </source>
</reference>
<dbReference type="AlphaFoldDB" id="A0A0N7IFY7"/>
<dbReference type="KEGG" id="bcel:BcellWH2_04298"/>
<name>A0A0N7IFY7_9BACE</name>
<evidence type="ECO:0000256" key="1">
    <source>
        <dbReference type="SAM" id="SignalP"/>
    </source>
</evidence>
<dbReference type="Proteomes" id="UP000061809">
    <property type="component" value="Chromosome"/>
</dbReference>
<dbReference type="PATRIC" id="fig|246787.4.peg.4441"/>
<evidence type="ECO:0000313" key="3">
    <source>
        <dbReference type="Proteomes" id="UP000061809"/>
    </source>
</evidence>
<protein>
    <recommendedName>
        <fullName evidence="4">SusC/RagA family TonB-linked outer membrane protein</fullName>
    </recommendedName>
</protein>
<dbReference type="SUPFAM" id="SSF56935">
    <property type="entry name" value="Porins"/>
    <property type="match status" value="1"/>
</dbReference>
<gene>
    <name evidence="2" type="ORF">BcellWH2_04298</name>
</gene>
<evidence type="ECO:0008006" key="4">
    <source>
        <dbReference type="Google" id="ProtNLM"/>
    </source>
</evidence>
<proteinExistence type="predicted"/>
<feature type="chain" id="PRO_5006013453" description="SusC/RagA family TonB-linked outer membrane protein" evidence="1">
    <location>
        <begin position="23"/>
        <end position="942"/>
    </location>
</feature>
<dbReference type="InterPro" id="IPR023996">
    <property type="entry name" value="TonB-dep_OMP_SusC/RagA"/>
</dbReference>
<evidence type="ECO:0000313" key="2">
    <source>
        <dbReference type="EMBL" id="ALJ61515.1"/>
    </source>
</evidence>
<accession>A0A0N7IFY7</accession>
<sequence>MKHIYKGLVLCATLAFAYTHTAAQELLADMLEATQADTLSKVQVAFRSINQRDLLGGVSVIDMKEMSEKAYTSNSLGFVDNVVGGFNGNIWGNTEYLVIVDGMVRDANNVLPHEIDQITLLKGASAVVLYGPRAAKGVISITTKRGEIGDLRINIHANTGFYTPKSYPKYLGSAEYMTLYNEARANDGLAANYSQEDIFNHASGSNPYRYPNFDMYSSEYLKKAYNRSEAIAEISGGSEKVRYYTTTGYYRESSLLKVGKTEDNYVSRFFVRGNVDMQLHKFITAQADANVTFYDSYSANVDWWGQTATLRPHLVTPFIPLSYIEATDQNSLNAVLNSSYLQDGKFFFGGTQQHPTNPVADAYAAGDSKFVSRQFQFNTRFDVNLSPLLKGLYFRAKYGIDYASTYNQGYSNSYATFAPTWSNYNGEDIISSITQYGKDEKSGTENISNSAYRYTYNVSGQFDYQNTFNEDHNVFGMILANAWQTQRSGHYHRTTNANLGFQASYNYQHKYYADFSVAMPYSTKLPTGNRVAFSPTVTLGWNLANEKFLENSIFDNLMLTASVGIINQDLDITASDNEDGYYLYKTVVQKGGWYSWGDNGGLAATEFQRGNNPDMTYVKRKEFTAGLRGSMWSNLINFDINFFTSKMDGGLVRPGSLYPNYFTQIGYPSSSIIPYVNFNVDQRTGFDFSVYANKKVGEVDLTLGVSGMYYKSTAKKRDENIEFSYLSAVGRALNGYWGLESEGFFRDEAEITSAPTQTFGDVKPGDIRYKDQNNDGKIDDNDRVFLGRWDSPLMSGINLTVKWRDFTFFAMGNLYLGGHGMKDNSYYWMSGDSKYSEITRNRWTPETAATATYPRLTTTNGANNLRTSDFWIYKNDRFNLSQVQLTYAMPQNVLRGTFIKGLSFFANANNLLMIAKERKVLEMNVGSAPQTRFYQLGFKGTF</sequence>
<dbReference type="Gene3D" id="2.170.130.10">
    <property type="entry name" value="TonB-dependent receptor, plug domain"/>
    <property type="match status" value="1"/>
</dbReference>